<dbReference type="PANTHER" id="PTHR15020">
    <property type="entry name" value="FLAVIN REDUCTASE-RELATED"/>
    <property type="match status" value="1"/>
</dbReference>
<evidence type="ECO:0000313" key="2">
    <source>
        <dbReference type="EMBL" id="QNL93699.1"/>
    </source>
</evidence>
<dbReference type="InterPro" id="IPR016040">
    <property type="entry name" value="NAD(P)-bd_dom"/>
</dbReference>
<name>A0ABX6STH5_9ACTN</name>
<accession>A0ABX6STH5</accession>
<dbReference type="EMBL" id="CP060587">
    <property type="protein sequence ID" value="QNL93699.1"/>
    <property type="molecule type" value="Genomic_DNA"/>
</dbReference>
<dbReference type="Gene3D" id="3.40.50.720">
    <property type="entry name" value="NAD(P)-binding Rossmann-like Domain"/>
    <property type="match status" value="1"/>
</dbReference>
<dbReference type="RefSeq" id="WP_154596797.1">
    <property type="nucleotide sequence ID" value="NZ_CP060587.1"/>
</dbReference>
<keyword evidence="3" id="KW-1185">Reference proteome</keyword>
<reference evidence="2 3" key="1">
    <citation type="submission" date="2020-08" db="EMBL/GenBank/DDBJ databases">
        <title>Novel species in genus Aeromicrobium.</title>
        <authorList>
            <person name="Zhang G."/>
        </authorList>
    </citation>
    <scope>NUCLEOTIDE SEQUENCE [LARGE SCALE GENOMIC DNA]</scope>
    <source>
        <strain evidence="3">zg-629</strain>
    </source>
</reference>
<sequence>MKVFIIGVTGAVGVLVAERLVARGVTVAGLVRREEQRERLASRSVDTEVGDLADLSEDQLATMLAESDVVVYTAGSNAGATEVTDAIDGAGVVKALAAAGEVDARFVLVSVLPESWRERDLDAEVEHYFAVKKETDVAVSRASSDWVIIRPSLLLDEPGRGTVSLGPAELHDEIPREDVADTLVEVILEPRINRQILELNTGPTPIPEAVRGNVHELS</sequence>
<dbReference type="InterPro" id="IPR036291">
    <property type="entry name" value="NAD(P)-bd_dom_sf"/>
</dbReference>
<evidence type="ECO:0000313" key="3">
    <source>
        <dbReference type="Proteomes" id="UP000515871"/>
    </source>
</evidence>
<dbReference type="PANTHER" id="PTHR15020:SF50">
    <property type="entry name" value="UPF0659 PROTEIN YMR090W"/>
    <property type="match status" value="1"/>
</dbReference>
<dbReference type="SUPFAM" id="SSF51735">
    <property type="entry name" value="NAD(P)-binding Rossmann-fold domains"/>
    <property type="match status" value="1"/>
</dbReference>
<evidence type="ECO:0000259" key="1">
    <source>
        <dbReference type="Pfam" id="PF13460"/>
    </source>
</evidence>
<protein>
    <submittedName>
        <fullName evidence="2">NAD(P)H-binding protein</fullName>
    </submittedName>
</protein>
<proteinExistence type="predicted"/>
<feature type="domain" description="NAD(P)-binding" evidence="1">
    <location>
        <begin position="7"/>
        <end position="190"/>
    </location>
</feature>
<organism evidence="2 3">
    <name type="scientific">Aeromicrobium senzhongii</name>
    <dbReference type="NCBI Taxonomy" id="2663859"/>
    <lineage>
        <taxon>Bacteria</taxon>
        <taxon>Bacillati</taxon>
        <taxon>Actinomycetota</taxon>
        <taxon>Actinomycetes</taxon>
        <taxon>Propionibacteriales</taxon>
        <taxon>Nocardioidaceae</taxon>
        <taxon>Aeromicrobium</taxon>
    </lineage>
</organism>
<dbReference type="Pfam" id="PF13460">
    <property type="entry name" value="NAD_binding_10"/>
    <property type="match status" value="1"/>
</dbReference>
<gene>
    <name evidence="2" type="ORF">H9L21_11350</name>
</gene>
<dbReference type="Proteomes" id="UP000515871">
    <property type="component" value="Chromosome"/>
</dbReference>